<keyword evidence="4" id="KW-0444">Lipid biosynthesis</keyword>
<keyword evidence="9" id="KW-0067">ATP-binding</keyword>
<proteinExistence type="inferred from homology"/>
<sequence>MWSLREAVHHALDGIGFAFTSERSLRIQFGIFLIVIILGLYLQISLNDFAIIMGISALVFSLELINTAIEKSMDVISNGEYDERIKIIKDISAGAVLIAAIFAIVEGALIFIPKLMGLFE</sequence>
<evidence type="ECO:0000256" key="1">
    <source>
        <dbReference type="ARBA" id="ARBA00004651"/>
    </source>
</evidence>
<dbReference type="OrthoDB" id="365437at2157"/>
<protein>
    <submittedName>
        <fullName evidence="15">Diacylglycerol kinase</fullName>
    </submittedName>
</protein>
<evidence type="ECO:0000256" key="12">
    <source>
        <dbReference type="ARBA" id="ARBA00023136"/>
    </source>
</evidence>
<dbReference type="eggNOG" id="arCOG11863">
    <property type="taxonomic scope" value="Archaea"/>
</dbReference>
<comment type="subcellular location">
    <subcellularLocation>
        <location evidence="1">Cell membrane</location>
        <topology evidence="1">Multi-pass membrane protein</topology>
    </subcellularLocation>
</comment>
<keyword evidence="10" id="KW-1133">Transmembrane helix</keyword>
<dbReference type="PANTHER" id="PTHR34299">
    <property type="entry name" value="DIACYLGLYCEROL KINASE"/>
    <property type="match status" value="1"/>
</dbReference>
<evidence type="ECO:0000256" key="9">
    <source>
        <dbReference type="ARBA" id="ARBA00022840"/>
    </source>
</evidence>
<dbReference type="CDD" id="cd14265">
    <property type="entry name" value="UDPK_IM_like"/>
    <property type="match status" value="1"/>
</dbReference>
<keyword evidence="12" id="KW-0472">Membrane</keyword>
<dbReference type="GO" id="GO:0005886">
    <property type="term" value="C:plasma membrane"/>
    <property type="evidence" value="ECO:0007669"/>
    <property type="project" value="UniProtKB-SubCell"/>
</dbReference>
<gene>
    <name evidence="15" type="ordered locus">Aboo_1094</name>
</gene>
<evidence type="ECO:0000256" key="4">
    <source>
        <dbReference type="ARBA" id="ARBA00022516"/>
    </source>
</evidence>
<dbReference type="InterPro" id="IPR000829">
    <property type="entry name" value="DAGK"/>
</dbReference>
<dbReference type="AlphaFoldDB" id="B5IHP9"/>
<dbReference type="InterPro" id="IPR033717">
    <property type="entry name" value="UDPK"/>
</dbReference>
<organism evidence="15 16">
    <name type="scientific">Aciduliprofundum boonei (strain DSM 19572 / T469)</name>
    <dbReference type="NCBI Taxonomy" id="439481"/>
    <lineage>
        <taxon>Archaea</taxon>
        <taxon>Methanobacteriati</taxon>
        <taxon>Thermoplasmatota</taxon>
        <taxon>DHVE2 group</taxon>
        <taxon>Candidatus Aciduliprofundum</taxon>
    </lineage>
</organism>
<keyword evidence="3" id="KW-1003">Cell membrane</keyword>
<evidence type="ECO:0000256" key="6">
    <source>
        <dbReference type="ARBA" id="ARBA00022692"/>
    </source>
</evidence>
<evidence type="ECO:0000256" key="3">
    <source>
        <dbReference type="ARBA" id="ARBA00022475"/>
    </source>
</evidence>
<reference evidence="15" key="1">
    <citation type="submission" date="2010-02" db="EMBL/GenBank/DDBJ databases">
        <title>Complete sequence of Aciduliprofundum boonei T469.</title>
        <authorList>
            <consortium name="US DOE Joint Genome Institute"/>
            <person name="Lucas S."/>
            <person name="Copeland A."/>
            <person name="Lapidus A."/>
            <person name="Cheng J.-F."/>
            <person name="Bruce D."/>
            <person name="Goodwin L."/>
            <person name="Pitluck S."/>
            <person name="Saunders E."/>
            <person name="Detter J.C."/>
            <person name="Han C."/>
            <person name="Tapia R."/>
            <person name="Land M."/>
            <person name="Hauser L."/>
            <person name="Kyrpides N."/>
            <person name="Mikhailova N."/>
            <person name="Flores G."/>
            <person name="Reysenbach A.-L."/>
            <person name="Woyke T."/>
        </authorList>
    </citation>
    <scope>NUCLEOTIDE SEQUENCE</scope>
    <source>
        <strain evidence="15">T469</strain>
    </source>
</reference>
<evidence type="ECO:0000313" key="16">
    <source>
        <dbReference type="Proteomes" id="UP000001400"/>
    </source>
</evidence>
<keyword evidence="5" id="KW-0808">Transferase</keyword>
<keyword evidence="13" id="KW-0594">Phospholipid biosynthesis</keyword>
<dbReference type="InterPro" id="IPR036945">
    <property type="entry name" value="DAGK_sf"/>
</dbReference>
<name>B5IHP9_ACIB4</name>
<keyword evidence="16" id="KW-1185">Reference proteome</keyword>
<dbReference type="KEGG" id="abi:Aboo_1094"/>
<dbReference type="GO" id="GO:0008654">
    <property type="term" value="P:phospholipid biosynthetic process"/>
    <property type="evidence" value="ECO:0007669"/>
    <property type="project" value="UniProtKB-KW"/>
</dbReference>
<evidence type="ECO:0000256" key="11">
    <source>
        <dbReference type="ARBA" id="ARBA00023098"/>
    </source>
</evidence>
<comment type="similarity">
    <text evidence="2">Belongs to the bacterial diacylglycerol kinase family.</text>
</comment>
<evidence type="ECO:0000256" key="2">
    <source>
        <dbReference type="ARBA" id="ARBA00005967"/>
    </source>
</evidence>
<evidence type="ECO:0000256" key="5">
    <source>
        <dbReference type="ARBA" id="ARBA00022679"/>
    </source>
</evidence>
<evidence type="ECO:0000256" key="7">
    <source>
        <dbReference type="ARBA" id="ARBA00022741"/>
    </source>
</evidence>
<evidence type="ECO:0000256" key="13">
    <source>
        <dbReference type="ARBA" id="ARBA00023209"/>
    </source>
</evidence>
<dbReference type="PANTHER" id="PTHR34299:SF1">
    <property type="entry name" value="DIACYLGLYCEROL KINASE"/>
    <property type="match status" value="1"/>
</dbReference>
<dbReference type="EMBL" id="CP001941">
    <property type="protein sequence ID" value="ADD08903.1"/>
    <property type="molecule type" value="Genomic_DNA"/>
</dbReference>
<dbReference type="Pfam" id="PF01219">
    <property type="entry name" value="DAGK_prokar"/>
    <property type="match status" value="1"/>
</dbReference>
<evidence type="ECO:0000256" key="8">
    <source>
        <dbReference type="ARBA" id="ARBA00022777"/>
    </source>
</evidence>
<dbReference type="GeneID" id="8828053"/>
<dbReference type="GO" id="GO:0016301">
    <property type="term" value="F:kinase activity"/>
    <property type="evidence" value="ECO:0007669"/>
    <property type="project" value="UniProtKB-KW"/>
</dbReference>
<keyword evidence="7" id="KW-0547">Nucleotide-binding</keyword>
<dbReference type="STRING" id="439481.Aboo_1094"/>
<accession>B5IHP9</accession>
<evidence type="ECO:0000256" key="14">
    <source>
        <dbReference type="ARBA" id="ARBA00023264"/>
    </source>
</evidence>
<evidence type="ECO:0000313" key="15">
    <source>
        <dbReference type="EMBL" id="ADD08903.1"/>
    </source>
</evidence>
<dbReference type="Gene3D" id="1.10.287.3610">
    <property type="match status" value="1"/>
</dbReference>
<keyword evidence="11" id="KW-0443">Lipid metabolism</keyword>
<keyword evidence="14" id="KW-1208">Phospholipid metabolism</keyword>
<keyword evidence="6" id="KW-0812">Transmembrane</keyword>
<dbReference type="HOGENOM" id="CLU_112343_2_2_2"/>
<evidence type="ECO:0000256" key="10">
    <source>
        <dbReference type="ARBA" id="ARBA00022989"/>
    </source>
</evidence>
<dbReference type="RefSeq" id="WP_008086821.1">
    <property type="nucleotide sequence ID" value="NC_013926.1"/>
</dbReference>
<keyword evidence="8 15" id="KW-0418">Kinase</keyword>
<dbReference type="GO" id="GO:0005524">
    <property type="term" value="F:ATP binding"/>
    <property type="evidence" value="ECO:0007669"/>
    <property type="project" value="UniProtKB-KW"/>
</dbReference>
<dbReference type="Proteomes" id="UP000001400">
    <property type="component" value="Chromosome"/>
</dbReference>